<feature type="compositionally biased region" description="Polar residues" evidence="1">
    <location>
        <begin position="1"/>
        <end position="17"/>
    </location>
</feature>
<evidence type="ECO:0000313" key="3">
    <source>
        <dbReference type="Proteomes" id="UP000606786"/>
    </source>
</evidence>
<sequence length="75" mass="8624">MQNNIKRSGPGSKSESLGIQKEMIRKNAPNRRKRVLMNFVGRTQKGLLGTMDVEDRQEVEEHLRVNEITEINDTT</sequence>
<name>A0A811UVN6_CERCA</name>
<dbReference type="Proteomes" id="UP000606786">
    <property type="component" value="Unassembled WGS sequence"/>
</dbReference>
<gene>
    <name evidence="2" type="ORF">CCAP1982_LOCUS10246</name>
</gene>
<dbReference type="AlphaFoldDB" id="A0A811UVN6"/>
<evidence type="ECO:0000313" key="2">
    <source>
        <dbReference type="EMBL" id="CAD7001756.1"/>
    </source>
</evidence>
<evidence type="ECO:0000256" key="1">
    <source>
        <dbReference type="SAM" id="MobiDB-lite"/>
    </source>
</evidence>
<dbReference type="Pfam" id="PF12259">
    <property type="entry name" value="Baculo_F"/>
    <property type="match status" value="1"/>
</dbReference>
<reference evidence="2" key="1">
    <citation type="submission" date="2020-11" db="EMBL/GenBank/DDBJ databases">
        <authorList>
            <person name="Whitehead M."/>
        </authorList>
    </citation>
    <scope>NUCLEOTIDE SEQUENCE</scope>
    <source>
        <strain evidence="2">EGII</strain>
    </source>
</reference>
<organism evidence="2 3">
    <name type="scientific">Ceratitis capitata</name>
    <name type="common">Mediterranean fruit fly</name>
    <name type="synonym">Tephritis capitata</name>
    <dbReference type="NCBI Taxonomy" id="7213"/>
    <lineage>
        <taxon>Eukaryota</taxon>
        <taxon>Metazoa</taxon>
        <taxon>Ecdysozoa</taxon>
        <taxon>Arthropoda</taxon>
        <taxon>Hexapoda</taxon>
        <taxon>Insecta</taxon>
        <taxon>Pterygota</taxon>
        <taxon>Neoptera</taxon>
        <taxon>Endopterygota</taxon>
        <taxon>Diptera</taxon>
        <taxon>Brachycera</taxon>
        <taxon>Muscomorpha</taxon>
        <taxon>Tephritoidea</taxon>
        <taxon>Tephritidae</taxon>
        <taxon>Ceratitis</taxon>
        <taxon>Ceratitis</taxon>
    </lineage>
</organism>
<accession>A0A811UVN6</accession>
<feature type="region of interest" description="Disordered" evidence="1">
    <location>
        <begin position="1"/>
        <end position="30"/>
    </location>
</feature>
<comment type="caution">
    <text evidence="2">The sequence shown here is derived from an EMBL/GenBank/DDBJ whole genome shotgun (WGS) entry which is preliminary data.</text>
</comment>
<protein>
    <submittedName>
        <fullName evidence="2">(Mediterranean fruit fly) hypothetical protein</fullName>
    </submittedName>
</protein>
<dbReference type="InterPro" id="IPR022048">
    <property type="entry name" value="Envelope_fusion-like"/>
</dbReference>
<keyword evidence="3" id="KW-1185">Reference proteome</keyword>
<dbReference type="EMBL" id="CAJHJT010000023">
    <property type="protein sequence ID" value="CAD7001756.1"/>
    <property type="molecule type" value="Genomic_DNA"/>
</dbReference>
<proteinExistence type="predicted"/>